<dbReference type="EMBL" id="PDLM01000004">
    <property type="protein sequence ID" value="RDW79635.1"/>
    <property type="molecule type" value="Genomic_DNA"/>
</dbReference>
<name>A0A3D8S016_9HELO</name>
<dbReference type="Gene3D" id="3.30.565.10">
    <property type="entry name" value="Histidine kinase-like ATPase, C-terminal domain"/>
    <property type="match status" value="1"/>
</dbReference>
<reference evidence="7 8" key="1">
    <citation type="journal article" date="2018" name="IMA Fungus">
        <title>IMA Genome-F 9: Draft genome sequence of Annulohypoxylon stygium, Aspergillus mulundensis, Berkeleyomyces basicola (syn. Thielaviopsis basicola), Ceratocystis smalleyi, two Cercospora beticola strains, Coleophoma cylindrospora, Fusarium fracticaudum, Phialophora cf. hyalina, and Morchella septimelata.</title>
        <authorList>
            <person name="Wingfield B.D."/>
            <person name="Bills G.F."/>
            <person name="Dong Y."/>
            <person name="Huang W."/>
            <person name="Nel W.J."/>
            <person name="Swalarsk-Parry B.S."/>
            <person name="Vaghefi N."/>
            <person name="Wilken P.M."/>
            <person name="An Z."/>
            <person name="de Beer Z.W."/>
            <person name="De Vos L."/>
            <person name="Chen L."/>
            <person name="Duong T.A."/>
            <person name="Gao Y."/>
            <person name="Hammerbacher A."/>
            <person name="Kikkert J.R."/>
            <person name="Li Y."/>
            <person name="Li H."/>
            <person name="Li K."/>
            <person name="Li Q."/>
            <person name="Liu X."/>
            <person name="Ma X."/>
            <person name="Naidoo K."/>
            <person name="Pethybridge S.J."/>
            <person name="Sun J."/>
            <person name="Steenkamp E.T."/>
            <person name="van der Nest M.A."/>
            <person name="van Wyk S."/>
            <person name="Wingfield M.J."/>
            <person name="Xiong C."/>
            <person name="Yue Q."/>
            <person name="Zhang X."/>
        </authorList>
    </citation>
    <scope>NUCLEOTIDE SEQUENCE [LARGE SCALE GENOMIC DNA]</scope>
    <source>
        <strain evidence="7 8">BP6252</strain>
    </source>
</reference>
<evidence type="ECO:0000259" key="5">
    <source>
        <dbReference type="SMART" id="SM00853"/>
    </source>
</evidence>
<gene>
    <name evidence="7" type="ORF">BP6252_04273</name>
</gene>
<dbReference type="InterPro" id="IPR042120">
    <property type="entry name" value="MutL_C_dimsub"/>
</dbReference>
<dbReference type="InterPro" id="IPR038973">
    <property type="entry name" value="MutL/Mlh/Pms-like"/>
</dbReference>
<dbReference type="Gene3D" id="3.30.230.10">
    <property type="match status" value="1"/>
</dbReference>
<feature type="compositionally biased region" description="Polar residues" evidence="4">
    <location>
        <begin position="399"/>
        <end position="416"/>
    </location>
</feature>
<dbReference type="PANTHER" id="PTHR10073">
    <property type="entry name" value="DNA MISMATCH REPAIR PROTEIN MLH, PMS, MUTL"/>
    <property type="match status" value="1"/>
</dbReference>
<proteinExistence type="inferred from homology"/>
<dbReference type="Pfam" id="PF08676">
    <property type="entry name" value="MutL_C"/>
    <property type="match status" value="1"/>
</dbReference>
<dbReference type="STRING" id="1849047.A0A3D8S016"/>
<comment type="caution">
    <text evidence="7">The sequence shown here is derived from an EMBL/GenBank/DDBJ whole genome shotgun (WGS) entry which is preliminary data.</text>
</comment>
<dbReference type="SUPFAM" id="SSF54211">
    <property type="entry name" value="Ribosomal protein S5 domain 2-like"/>
    <property type="match status" value="1"/>
</dbReference>
<dbReference type="InterPro" id="IPR014762">
    <property type="entry name" value="DNA_mismatch_repair_CS"/>
</dbReference>
<organism evidence="7 8">
    <name type="scientific">Coleophoma cylindrospora</name>
    <dbReference type="NCBI Taxonomy" id="1849047"/>
    <lineage>
        <taxon>Eukaryota</taxon>
        <taxon>Fungi</taxon>
        <taxon>Dikarya</taxon>
        <taxon>Ascomycota</taxon>
        <taxon>Pezizomycotina</taxon>
        <taxon>Leotiomycetes</taxon>
        <taxon>Helotiales</taxon>
        <taxon>Dermateaceae</taxon>
        <taxon>Coleophoma</taxon>
    </lineage>
</organism>
<dbReference type="InterPro" id="IPR042121">
    <property type="entry name" value="MutL_C_regsub"/>
</dbReference>
<dbReference type="SUPFAM" id="SSF118116">
    <property type="entry name" value="DNA mismatch repair protein MutL"/>
    <property type="match status" value="1"/>
</dbReference>
<dbReference type="InterPro" id="IPR013507">
    <property type="entry name" value="DNA_mismatch_S5_2-like"/>
</dbReference>
<keyword evidence="8" id="KW-1185">Reference proteome</keyword>
<dbReference type="Pfam" id="PF01119">
    <property type="entry name" value="DNA_mis_repair"/>
    <property type="match status" value="1"/>
</dbReference>
<evidence type="ECO:0000313" key="7">
    <source>
        <dbReference type="EMBL" id="RDW79635.1"/>
    </source>
</evidence>
<dbReference type="InterPro" id="IPR014721">
    <property type="entry name" value="Ribsml_uS5_D2-typ_fold_subgr"/>
</dbReference>
<feature type="domain" description="MutL C-terminal dimerisation" evidence="5">
    <location>
        <begin position="840"/>
        <end position="1001"/>
    </location>
</feature>
<dbReference type="CDD" id="cd03484">
    <property type="entry name" value="MutL_Trans_hPMS_2_like"/>
    <property type="match status" value="1"/>
</dbReference>
<evidence type="ECO:0000256" key="3">
    <source>
        <dbReference type="ARBA" id="ARBA00070941"/>
    </source>
</evidence>
<dbReference type="SMART" id="SM01340">
    <property type="entry name" value="DNA_mis_repair"/>
    <property type="match status" value="1"/>
</dbReference>
<dbReference type="CDD" id="cd16926">
    <property type="entry name" value="HATPase_MutL-MLH-PMS-like"/>
    <property type="match status" value="1"/>
</dbReference>
<keyword evidence="2" id="KW-0227">DNA damage</keyword>
<evidence type="ECO:0000313" key="8">
    <source>
        <dbReference type="Proteomes" id="UP000256645"/>
    </source>
</evidence>
<dbReference type="FunFam" id="3.30.1370.100:FF:000001">
    <property type="entry name" value="Mismatch repair endonuclease pms1, putative"/>
    <property type="match status" value="1"/>
</dbReference>
<evidence type="ECO:0000259" key="6">
    <source>
        <dbReference type="SMART" id="SM01340"/>
    </source>
</evidence>
<dbReference type="Proteomes" id="UP000256645">
    <property type="component" value="Unassembled WGS sequence"/>
</dbReference>
<dbReference type="InterPro" id="IPR037198">
    <property type="entry name" value="MutL_C_sf"/>
</dbReference>
<dbReference type="InterPro" id="IPR020568">
    <property type="entry name" value="Ribosomal_Su5_D2-typ_SF"/>
</dbReference>
<feature type="domain" description="DNA mismatch repair protein S5" evidence="6">
    <location>
        <begin position="220"/>
        <end position="359"/>
    </location>
</feature>
<dbReference type="Pfam" id="PF13589">
    <property type="entry name" value="HATPase_c_3"/>
    <property type="match status" value="1"/>
</dbReference>
<dbReference type="GO" id="GO:0030983">
    <property type="term" value="F:mismatched DNA binding"/>
    <property type="evidence" value="ECO:0007669"/>
    <property type="project" value="InterPro"/>
</dbReference>
<dbReference type="GO" id="GO:0032389">
    <property type="term" value="C:MutLalpha complex"/>
    <property type="evidence" value="ECO:0007669"/>
    <property type="project" value="TreeGrafter"/>
</dbReference>
<protein>
    <recommendedName>
        <fullName evidence="3">DNA mismatch repair protein PMS1</fullName>
    </recommendedName>
</protein>
<dbReference type="InterPro" id="IPR014790">
    <property type="entry name" value="MutL_C"/>
</dbReference>
<dbReference type="FunFam" id="3.30.565.10:FF:000014">
    <property type="entry name" value="Mismatch repair endonuclease pms1, putative"/>
    <property type="match status" value="1"/>
</dbReference>
<evidence type="ECO:0000256" key="4">
    <source>
        <dbReference type="SAM" id="MobiDB-lite"/>
    </source>
</evidence>
<comment type="similarity">
    <text evidence="1">Belongs to the DNA mismatch repair MutL/HexB family.</text>
</comment>
<feature type="region of interest" description="Disordered" evidence="4">
    <location>
        <begin position="498"/>
        <end position="521"/>
    </location>
</feature>
<dbReference type="GO" id="GO:0005524">
    <property type="term" value="F:ATP binding"/>
    <property type="evidence" value="ECO:0007669"/>
    <property type="project" value="InterPro"/>
</dbReference>
<dbReference type="GO" id="GO:0140664">
    <property type="term" value="F:ATP-dependent DNA damage sensor activity"/>
    <property type="evidence" value="ECO:0007669"/>
    <property type="project" value="InterPro"/>
</dbReference>
<dbReference type="Gene3D" id="3.30.1540.20">
    <property type="entry name" value="MutL, C-terminal domain, dimerisation subdomain"/>
    <property type="match status" value="1"/>
</dbReference>
<dbReference type="SUPFAM" id="SSF55874">
    <property type="entry name" value="ATPase domain of HSP90 chaperone/DNA topoisomerase II/histidine kinase"/>
    <property type="match status" value="1"/>
</dbReference>
<evidence type="ECO:0000256" key="2">
    <source>
        <dbReference type="ARBA" id="ARBA00022763"/>
    </source>
</evidence>
<feature type="region of interest" description="Disordered" evidence="4">
    <location>
        <begin position="389"/>
        <end position="447"/>
    </location>
</feature>
<evidence type="ECO:0000256" key="1">
    <source>
        <dbReference type="ARBA" id="ARBA00006082"/>
    </source>
</evidence>
<accession>A0A3D8S016</accession>
<dbReference type="NCBIfam" id="TIGR00585">
    <property type="entry name" value="mutl"/>
    <property type="match status" value="1"/>
</dbReference>
<dbReference type="PANTHER" id="PTHR10073:SF52">
    <property type="entry name" value="MISMATCH REPAIR ENDONUCLEASE PMS2"/>
    <property type="match status" value="1"/>
</dbReference>
<dbReference type="PROSITE" id="PS00058">
    <property type="entry name" value="DNA_MISMATCH_REPAIR_1"/>
    <property type="match status" value="1"/>
</dbReference>
<dbReference type="GO" id="GO:0000710">
    <property type="term" value="P:meiotic mismatch repair"/>
    <property type="evidence" value="ECO:0007669"/>
    <property type="project" value="UniProtKB-ARBA"/>
</dbReference>
<feature type="compositionally biased region" description="Acidic residues" evidence="4">
    <location>
        <begin position="657"/>
        <end position="673"/>
    </location>
</feature>
<sequence>MATIKPIERRTIHQIQSGQVIVDLCSVVKELVENSLDAGATHIEPDVRFRNQGLESIEVQDNGDGISPNNYETLALKHHTSKLSDYSDLTTLQTFGFRGEALSSLCALSHFSVTTCMAADAPKGTKLEFETSGKLKGTSVVAAQKGTLVSVENLFRNLPVRRRELERKIKTEWNRVIGVLGQYACIQTGIKFSVSQQTNAKGKKATLFSTKGNPSTKENIVNVFGAKTLTALVPLDLKLDLELTSGQGERWSTQDDGGKKEIRIVGHISRPAFGEGRQTPDRQMFFVNARPCGLPQVAKAFNEVYKIYNVSQSPFIFANIELDTHLYDVNVSPDKRTILLHDQTRMLENLKTELTALFDSQDYTVPVSQIPIQRQPLYKQLTISRENSGLSRTGALHTPETQVRQSEVNKSENGSSPDYHREDEEPQRKDDLDYRQSALPRESTDRDRDAVNLISNWTTKIAECKPDIDPAESVSGEDLESFEGLSKDKLVKGPEDLKLASTGTDDQDGTFTSPDRSTITSSYQPPIQVVDFNRHMEELGRRHQTRCMDEKKAAADSTPRPALATAIPAASATSSIFSNIKGSKRPSDAMATITIGDHTITSSIGKPHPKRQKSDEENSSTRSRRHVDPTLNELPSFGKNLSQRFGALGATQQYTSSEDDQDDCGGSDIQDEESSSRPESPPLFVDQAPPEADNHDTVSDADMVAENIHESSLNPPDGGNVSDGEYIDEEKKKAHEEAKVRKMIQAVEEEATRPSQENELRAKTLLKGSARKKDSTVHLVKTLETSIAEIQKQFQTMSETLEAYQAECVDSGVDAALDSAAAEEQLSLTISKADFAKMKIVGQFNLGFILATRVSESKSQSVNETTSADDLFIIDQHASDEKYNFERLQATTIVQSQRLVRPKTLDLTAVEEEIVMENLKALESNGFVVSIDESGETPVGQRCQLVSLPLSRETTFSLTDLNELIALLSEHPAGFVPRPSKVRKMFAMRACRSSIMIGKTLNPKQMGKVVRHMGEIDKPWNCPHGRPTMRHLCGLNTWDELGWKERNGIATDWAAYTCVDGGDDDTLTSPKRTDT</sequence>
<dbReference type="InterPro" id="IPR036890">
    <property type="entry name" value="HATPase_C_sf"/>
</dbReference>
<dbReference type="Gene3D" id="3.30.1370.100">
    <property type="entry name" value="MutL, C-terminal domain, regulatory subdomain"/>
    <property type="match status" value="1"/>
</dbReference>
<feature type="region of interest" description="Disordered" evidence="4">
    <location>
        <begin position="597"/>
        <end position="638"/>
    </location>
</feature>
<feature type="compositionally biased region" description="Polar residues" evidence="4">
    <location>
        <begin position="501"/>
        <end position="521"/>
    </location>
</feature>
<feature type="compositionally biased region" description="Basic and acidic residues" evidence="4">
    <location>
        <begin position="418"/>
        <end position="434"/>
    </location>
</feature>
<dbReference type="FunFam" id="3.30.230.10:FF:000120">
    <property type="entry name" value="Mismatch repair endonuclease PMS2"/>
    <property type="match status" value="1"/>
</dbReference>
<dbReference type="OrthoDB" id="10263226at2759"/>
<feature type="region of interest" description="Disordered" evidence="4">
    <location>
        <begin position="653"/>
        <end position="697"/>
    </location>
</feature>
<dbReference type="AlphaFoldDB" id="A0A3D8S016"/>
<dbReference type="InterPro" id="IPR002099">
    <property type="entry name" value="MutL/Mlh/PMS"/>
</dbReference>
<dbReference type="SMART" id="SM00853">
    <property type="entry name" value="MutL_C"/>
    <property type="match status" value="1"/>
</dbReference>
<dbReference type="GO" id="GO:0016887">
    <property type="term" value="F:ATP hydrolysis activity"/>
    <property type="evidence" value="ECO:0007669"/>
    <property type="project" value="InterPro"/>
</dbReference>